<evidence type="ECO:0000256" key="4">
    <source>
        <dbReference type="PROSITE-ProRule" id="PRU00335"/>
    </source>
</evidence>
<keyword evidence="3" id="KW-0804">Transcription</keyword>
<keyword evidence="2 4" id="KW-0238">DNA-binding</keyword>
<dbReference type="InterPro" id="IPR036271">
    <property type="entry name" value="Tet_transcr_reg_TetR-rel_C_sf"/>
</dbReference>
<dbReference type="Proteomes" id="UP000612585">
    <property type="component" value="Unassembled WGS sequence"/>
</dbReference>
<evidence type="ECO:0000256" key="3">
    <source>
        <dbReference type="ARBA" id="ARBA00023163"/>
    </source>
</evidence>
<name>A0A8J4E709_9ACTN</name>
<dbReference type="PROSITE" id="PS50977">
    <property type="entry name" value="HTH_TETR_2"/>
    <property type="match status" value="1"/>
</dbReference>
<dbReference type="AlphaFoldDB" id="A0A8J4E709"/>
<dbReference type="PANTHER" id="PTHR47506:SF3">
    <property type="entry name" value="HTH-TYPE TRANSCRIPTIONAL REGULATOR LMRA"/>
    <property type="match status" value="1"/>
</dbReference>
<feature type="DNA-binding region" description="H-T-H motif" evidence="4">
    <location>
        <begin position="38"/>
        <end position="57"/>
    </location>
</feature>
<evidence type="ECO:0000256" key="2">
    <source>
        <dbReference type="ARBA" id="ARBA00023125"/>
    </source>
</evidence>
<dbReference type="PANTHER" id="PTHR47506">
    <property type="entry name" value="TRANSCRIPTIONAL REGULATORY PROTEIN"/>
    <property type="match status" value="1"/>
</dbReference>
<proteinExistence type="predicted"/>
<dbReference type="Pfam" id="PF21993">
    <property type="entry name" value="TetR_C_13_2"/>
    <property type="match status" value="1"/>
</dbReference>
<keyword evidence="7" id="KW-1185">Reference proteome</keyword>
<reference evidence="6" key="1">
    <citation type="submission" date="2021-01" db="EMBL/GenBank/DDBJ databases">
        <title>Whole genome shotgun sequence of Virgisporangium aurantiacum NBRC 16421.</title>
        <authorList>
            <person name="Komaki H."/>
            <person name="Tamura T."/>
        </authorList>
    </citation>
    <scope>NUCLEOTIDE SEQUENCE</scope>
    <source>
        <strain evidence="6">NBRC 16421</strain>
    </source>
</reference>
<accession>A0A8J4E709</accession>
<comment type="caution">
    <text evidence="6">The sequence shown here is derived from an EMBL/GenBank/DDBJ whole genome shotgun (WGS) entry which is preliminary data.</text>
</comment>
<evidence type="ECO:0000313" key="7">
    <source>
        <dbReference type="Proteomes" id="UP000612585"/>
    </source>
</evidence>
<dbReference type="Pfam" id="PF00440">
    <property type="entry name" value="TetR_N"/>
    <property type="match status" value="1"/>
</dbReference>
<dbReference type="Gene3D" id="1.10.357.10">
    <property type="entry name" value="Tetracycline Repressor, domain 2"/>
    <property type="match status" value="1"/>
</dbReference>
<dbReference type="InterPro" id="IPR001647">
    <property type="entry name" value="HTH_TetR"/>
</dbReference>
<organism evidence="6 7">
    <name type="scientific">Virgisporangium aurantiacum</name>
    <dbReference type="NCBI Taxonomy" id="175570"/>
    <lineage>
        <taxon>Bacteria</taxon>
        <taxon>Bacillati</taxon>
        <taxon>Actinomycetota</taxon>
        <taxon>Actinomycetes</taxon>
        <taxon>Micromonosporales</taxon>
        <taxon>Micromonosporaceae</taxon>
        <taxon>Virgisporangium</taxon>
    </lineage>
</organism>
<evidence type="ECO:0000256" key="1">
    <source>
        <dbReference type="ARBA" id="ARBA00023015"/>
    </source>
</evidence>
<dbReference type="SUPFAM" id="SSF48498">
    <property type="entry name" value="Tetracyclin repressor-like, C-terminal domain"/>
    <property type="match status" value="1"/>
</dbReference>
<dbReference type="InterPro" id="IPR054156">
    <property type="entry name" value="YxaF_TetR_C"/>
</dbReference>
<dbReference type="PRINTS" id="PR00455">
    <property type="entry name" value="HTHTETR"/>
</dbReference>
<gene>
    <name evidence="6" type="ORF">Vau01_113050</name>
</gene>
<evidence type="ECO:0000313" key="6">
    <source>
        <dbReference type="EMBL" id="GIJ63789.1"/>
    </source>
</evidence>
<protein>
    <submittedName>
        <fullName evidence="6">TetR family transcriptional regulator</fullName>
    </submittedName>
</protein>
<dbReference type="InterPro" id="IPR009057">
    <property type="entry name" value="Homeodomain-like_sf"/>
</dbReference>
<dbReference type="SUPFAM" id="SSF46689">
    <property type="entry name" value="Homeodomain-like"/>
    <property type="match status" value="1"/>
</dbReference>
<evidence type="ECO:0000259" key="5">
    <source>
        <dbReference type="PROSITE" id="PS50977"/>
    </source>
</evidence>
<dbReference type="GO" id="GO:0003677">
    <property type="term" value="F:DNA binding"/>
    <property type="evidence" value="ECO:0007669"/>
    <property type="project" value="UniProtKB-UniRule"/>
</dbReference>
<feature type="domain" description="HTH tetR-type" evidence="5">
    <location>
        <begin position="15"/>
        <end position="75"/>
    </location>
</feature>
<dbReference type="EMBL" id="BOPG01000102">
    <property type="protein sequence ID" value="GIJ63789.1"/>
    <property type="molecule type" value="Genomic_DNA"/>
</dbReference>
<keyword evidence="1" id="KW-0805">Transcription regulation</keyword>
<sequence length="225" mass="23351">MQLVIVKGRESRVAPDSRDRMVRAAIELFRERGYAATSFGDVLARSGAPRGSIYHHFPGGKEELAAEALRRYTAATVRALTAAIEAGTAVEAVRAFIAASRDSLVASGFRQSCPIAGVALDLMPADGALAGYAAEAFDRWRELIAVALKRDGVPAVRASALATLVVATAEGALLLARVDRSPTAIDAAGAELLAHVAAVVDGTGTARSATVSEARSARRGRAGRA</sequence>